<dbReference type="PANTHER" id="PTHR12478:SF16">
    <property type="entry name" value="PROTEIN CHARYBDE-RELATED"/>
    <property type="match status" value="1"/>
</dbReference>
<dbReference type="GO" id="GO:0009968">
    <property type="term" value="P:negative regulation of signal transduction"/>
    <property type="evidence" value="ECO:0007669"/>
    <property type="project" value="InterPro"/>
</dbReference>
<dbReference type="KEGG" id="tca:656367"/>
<evidence type="ECO:0000256" key="5">
    <source>
        <dbReference type="ARBA" id="ARBA00022703"/>
    </source>
</evidence>
<dbReference type="InParanoid" id="D6WVR5"/>
<dbReference type="GO" id="GO:0006979">
    <property type="term" value="P:response to oxidative stress"/>
    <property type="evidence" value="ECO:0007669"/>
    <property type="project" value="UniProtKB-ARBA"/>
</dbReference>
<evidence type="ECO:0000256" key="6">
    <source>
        <dbReference type="ARBA" id="ARBA00059352"/>
    </source>
</evidence>
<organism evidence="7 8">
    <name type="scientific">Tribolium castaneum</name>
    <name type="common">Red flour beetle</name>
    <dbReference type="NCBI Taxonomy" id="7070"/>
    <lineage>
        <taxon>Eukaryota</taxon>
        <taxon>Metazoa</taxon>
        <taxon>Ecdysozoa</taxon>
        <taxon>Arthropoda</taxon>
        <taxon>Hexapoda</taxon>
        <taxon>Insecta</taxon>
        <taxon>Pterygota</taxon>
        <taxon>Neoptera</taxon>
        <taxon>Endopterygota</taxon>
        <taxon>Coleoptera</taxon>
        <taxon>Polyphaga</taxon>
        <taxon>Cucujiformia</taxon>
        <taxon>Tenebrionidae</taxon>
        <taxon>Tenebrionidae incertae sedis</taxon>
        <taxon>Tribolium</taxon>
    </lineage>
</organism>
<dbReference type="GO" id="GO:0032006">
    <property type="term" value="P:regulation of TOR signaling"/>
    <property type="evidence" value="ECO:0000318"/>
    <property type="project" value="GO_Central"/>
</dbReference>
<dbReference type="Proteomes" id="UP000007266">
    <property type="component" value="Linkage group 8"/>
</dbReference>
<dbReference type="EMBL" id="KQ971358">
    <property type="protein sequence ID" value="EFA08258.1"/>
    <property type="molecule type" value="Genomic_DNA"/>
</dbReference>
<keyword evidence="3" id="KW-0217">Developmental protein</keyword>
<name>D6WVR5_TRICA</name>
<dbReference type="PhylomeDB" id="D6WVR5"/>
<evidence type="ECO:0000256" key="2">
    <source>
        <dbReference type="ARBA" id="ARBA00010670"/>
    </source>
</evidence>
<comment type="similarity">
    <text evidence="2">Belongs to the DDIT4 family.</text>
</comment>
<comment type="function">
    <text evidence="6">Inhibits cell growth by regulating the Tor pathway upstream of the Tsc1-Tsc2 complex and downstream of Akt1. Acts as a cell death activator during head development.</text>
</comment>
<protein>
    <submittedName>
        <fullName evidence="7">Protein charybde-like Protein</fullName>
    </submittedName>
</protein>
<keyword evidence="8" id="KW-1185">Reference proteome</keyword>
<dbReference type="InterPro" id="IPR012918">
    <property type="entry name" value="RTP801-like"/>
</dbReference>
<keyword evidence="4" id="KW-0963">Cytoplasm</keyword>
<evidence type="ECO:0000313" key="7">
    <source>
        <dbReference type="EMBL" id="EFA08258.1"/>
    </source>
</evidence>
<dbReference type="Pfam" id="PF07809">
    <property type="entry name" value="RTP801_C"/>
    <property type="match status" value="1"/>
</dbReference>
<comment type="subcellular location">
    <subcellularLocation>
        <location evidence="1">Cytoplasm</location>
    </subcellularLocation>
</comment>
<dbReference type="GO" id="GO:0045926">
    <property type="term" value="P:negative regulation of growth"/>
    <property type="evidence" value="ECO:0007669"/>
    <property type="project" value="UniProtKB-ARBA"/>
</dbReference>
<dbReference type="InterPro" id="IPR038281">
    <property type="entry name" value="RTP801-like_C_sf"/>
</dbReference>
<dbReference type="Gene3D" id="3.90.470.40">
    <property type="entry name" value="RTP801-like"/>
    <property type="match status" value="1"/>
</dbReference>
<gene>
    <name evidence="7" type="primary">AUGUSTUS-3.0.2_05886</name>
    <name evidence="7" type="ORF">TcasGA2_TC005886</name>
</gene>
<evidence type="ECO:0000256" key="3">
    <source>
        <dbReference type="ARBA" id="ARBA00022473"/>
    </source>
</evidence>
<dbReference type="eggNOG" id="ENOG502R3EE">
    <property type="taxonomic scope" value="Eukaryota"/>
</dbReference>
<evidence type="ECO:0000256" key="1">
    <source>
        <dbReference type="ARBA" id="ARBA00004496"/>
    </source>
</evidence>
<dbReference type="GO" id="GO:0008258">
    <property type="term" value="P:head involution"/>
    <property type="evidence" value="ECO:0007669"/>
    <property type="project" value="UniProtKB-ARBA"/>
</dbReference>
<evidence type="ECO:0000313" key="8">
    <source>
        <dbReference type="Proteomes" id="UP000007266"/>
    </source>
</evidence>
<dbReference type="GO" id="GO:0005737">
    <property type="term" value="C:cytoplasm"/>
    <property type="evidence" value="ECO:0007669"/>
    <property type="project" value="UniProtKB-SubCell"/>
</dbReference>
<dbReference type="GO" id="GO:0006915">
    <property type="term" value="P:apoptotic process"/>
    <property type="evidence" value="ECO:0000318"/>
    <property type="project" value="GO_Central"/>
</dbReference>
<dbReference type="OMA" id="QDHTSWH"/>
<dbReference type="HOGENOM" id="CLU_086145_3_0_1"/>
<dbReference type="PANTHER" id="PTHR12478">
    <property type="entry name" value="DNA-DAMAGE-INDUCIBLE TRANSCRIPT 4 PROTEIN DDIT4"/>
    <property type="match status" value="1"/>
</dbReference>
<reference evidence="7 8" key="2">
    <citation type="journal article" date="2010" name="Nucleic Acids Res.">
        <title>BeetleBase in 2010: revisions to provide comprehensive genomic information for Tribolium castaneum.</title>
        <authorList>
            <person name="Kim H.S."/>
            <person name="Murphy T."/>
            <person name="Xia J."/>
            <person name="Caragea D."/>
            <person name="Park Y."/>
            <person name="Beeman R.W."/>
            <person name="Lorenzen M.D."/>
            <person name="Butcher S."/>
            <person name="Manak J.R."/>
            <person name="Brown S.J."/>
        </authorList>
    </citation>
    <scope>GENOME REANNOTATION</scope>
    <source>
        <strain evidence="7 8">Georgia GA2</strain>
    </source>
</reference>
<sequence>MEIITLTNQFNNNVGESEVVLDSEVLAVEALAKRFGDELKKAKRAHFACGEVLLPADLTRALAKDVLAKAETEPCGLKGCTIFINFESGEERRRLSVVNCDPSTPTTFELYLTLRQNVNGWNHFLPQFLKKMTRSGTVMISSEYDLQKKKLYRSYDD</sequence>
<dbReference type="OrthoDB" id="10018535at2759"/>
<keyword evidence="5" id="KW-0053">Apoptosis</keyword>
<accession>D6WVR5</accession>
<proteinExistence type="inferred from homology"/>
<evidence type="ECO:0000256" key="4">
    <source>
        <dbReference type="ARBA" id="ARBA00022490"/>
    </source>
</evidence>
<dbReference type="AlphaFoldDB" id="D6WVR5"/>
<dbReference type="FunFam" id="3.90.470.40:FF:000003">
    <property type="entry name" value="Charybde, isoform E"/>
    <property type="match status" value="1"/>
</dbReference>
<reference evidence="7 8" key="1">
    <citation type="journal article" date="2008" name="Nature">
        <title>The genome of the model beetle and pest Tribolium castaneum.</title>
        <authorList>
            <consortium name="Tribolium Genome Sequencing Consortium"/>
            <person name="Richards S."/>
            <person name="Gibbs R.A."/>
            <person name="Weinstock G.M."/>
            <person name="Brown S.J."/>
            <person name="Denell R."/>
            <person name="Beeman R.W."/>
            <person name="Gibbs R."/>
            <person name="Beeman R.W."/>
            <person name="Brown S.J."/>
            <person name="Bucher G."/>
            <person name="Friedrich M."/>
            <person name="Grimmelikhuijzen C.J."/>
            <person name="Klingler M."/>
            <person name="Lorenzen M."/>
            <person name="Richards S."/>
            <person name="Roth S."/>
            <person name="Schroder R."/>
            <person name="Tautz D."/>
            <person name="Zdobnov E.M."/>
            <person name="Muzny D."/>
            <person name="Gibbs R.A."/>
            <person name="Weinstock G.M."/>
            <person name="Attaway T."/>
            <person name="Bell S."/>
            <person name="Buhay C.J."/>
            <person name="Chandrabose M.N."/>
            <person name="Chavez D."/>
            <person name="Clerk-Blankenburg K.P."/>
            <person name="Cree A."/>
            <person name="Dao M."/>
            <person name="Davis C."/>
            <person name="Chacko J."/>
            <person name="Dinh H."/>
            <person name="Dugan-Rocha S."/>
            <person name="Fowler G."/>
            <person name="Garner T.T."/>
            <person name="Garnes J."/>
            <person name="Gnirke A."/>
            <person name="Hawes A."/>
            <person name="Hernandez J."/>
            <person name="Hines S."/>
            <person name="Holder M."/>
            <person name="Hume J."/>
            <person name="Jhangiani S.N."/>
            <person name="Joshi V."/>
            <person name="Khan Z.M."/>
            <person name="Jackson L."/>
            <person name="Kovar C."/>
            <person name="Kowis A."/>
            <person name="Lee S."/>
            <person name="Lewis L.R."/>
            <person name="Margolis J."/>
            <person name="Morgan M."/>
            <person name="Nazareth L.V."/>
            <person name="Nguyen N."/>
            <person name="Okwuonu G."/>
            <person name="Parker D."/>
            <person name="Richards S."/>
            <person name="Ruiz S.J."/>
            <person name="Santibanez J."/>
            <person name="Savard J."/>
            <person name="Scherer S.E."/>
            <person name="Schneider B."/>
            <person name="Sodergren E."/>
            <person name="Tautz D."/>
            <person name="Vattahil S."/>
            <person name="Villasana D."/>
            <person name="White C.S."/>
            <person name="Wright R."/>
            <person name="Park Y."/>
            <person name="Beeman R.W."/>
            <person name="Lord J."/>
            <person name="Oppert B."/>
            <person name="Lorenzen M."/>
            <person name="Brown S."/>
            <person name="Wang L."/>
            <person name="Savard J."/>
            <person name="Tautz D."/>
            <person name="Richards S."/>
            <person name="Weinstock G."/>
            <person name="Gibbs R.A."/>
            <person name="Liu Y."/>
            <person name="Worley K."/>
            <person name="Weinstock G."/>
            <person name="Elsik C.G."/>
            <person name="Reese J.T."/>
            <person name="Elhaik E."/>
            <person name="Landan G."/>
            <person name="Graur D."/>
            <person name="Arensburger P."/>
            <person name="Atkinson P."/>
            <person name="Beeman R.W."/>
            <person name="Beidler J."/>
            <person name="Brown S.J."/>
            <person name="Demuth J.P."/>
            <person name="Drury D.W."/>
            <person name="Du Y.Z."/>
            <person name="Fujiwara H."/>
            <person name="Lorenzen M."/>
            <person name="Maselli V."/>
            <person name="Osanai M."/>
            <person name="Park Y."/>
            <person name="Robertson H.M."/>
            <person name="Tu Z."/>
            <person name="Wang J.J."/>
            <person name="Wang S."/>
            <person name="Richards S."/>
            <person name="Song H."/>
            <person name="Zhang L."/>
            <person name="Sodergren E."/>
            <person name="Werner D."/>
            <person name="Stanke M."/>
            <person name="Morgenstern B."/>
            <person name="Solovyev V."/>
            <person name="Kosarev P."/>
            <person name="Brown G."/>
            <person name="Chen H.C."/>
            <person name="Ermolaeva O."/>
            <person name="Hlavina W."/>
            <person name="Kapustin Y."/>
            <person name="Kiryutin B."/>
            <person name="Kitts P."/>
            <person name="Maglott D."/>
            <person name="Pruitt K."/>
            <person name="Sapojnikov V."/>
            <person name="Souvorov A."/>
            <person name="Mackey A.J."/>
            <person name="Waterhouse R.M."/>
            <person name="Wyder S."/>
            <person name="Zdobnov E.M."/>
            <person name="Zdobnov E.M."/>
            <person name="Wyder S."/>
            <person name="Kriventseva E.V."/>
            <person name="Kadowaki T."/>
            <person name="Bork P."/>
            <person name="Aranda M."/>
            <person name="Bao R."/>
            <person name="Beermann A."/>
            <person name="Berns N."/>
            <person name="Bolognesi R."/>
            <person name="Bonneton F."/>
            <person name="Bopp D."/>
            <person name="Brown S.J."/>
            <person name="Bucher G."/>
            <person name="Butts T."/>
            <person name="Chaumot A."/>
            <person name="Denell R.E."/>
            <person name="Ferrier D.E."/>
            <person name="Friedrich M."/>
            <person name="Gordon C.M."/>
            <person name="Jindra M."/>
            <person name="Klingler M."/>
            <person name="Lan Q."/>
            <person name="Lattorff H.M."/>
            <person name="Laudet V."/>
            <person name="von Levetsow C."/>
            <person name="Liu Z."/>
            <person name="Lutz R."/>
            <person name="Lynch J.A."/>
            <person name="da Fonseca R.N."/>
            <person name="Posnien N."/>
            <person name="Reuter R."/>
            <person name="Roth S."/>
            <person name="Savard J."/>
            <person name="Schinko J.B."/>
            <person name="Schmitt C."/>
            <person name="Schoppmeier M."/>
            <person name="Schroder R."/>
            <person name="Shippy T.D."/>
            <person name="Simonnet F."/>
            <person name="Marques-Souza H."/>
            <person name="Tautz D."/>
            <person name="Tomoyasu Y."/>
            <person name="Trauner J."/>
            <person name="Van der Zee M."/>
            <person name="Vervoort M."/>
            <person name="Wittkopp N."/>
            <person name="Wimmer E.A."/>
            <person name="Yang X."/>
            <person name="Jones A.K."/>
            <person name="Sattelle D.B."/>
            <person name="Ebert P.R."/>
            <person name="Nelson D."/>
            <person name="Scott J.G."/>
            <person name="Beeman R.W."/>
            <person name="Muthukrishnan S."/>
            <person name="Kramer K.J."/>
            <person name="Arakane Y."/>
            <person name="Beeman R.W."/>
            <person name="Zhu Q."/>
            <person name="Hogenkamp D."/>
            <person name="Dixit R."/>
            <person name="Oppert B."/>
            <person name="Jiang H."/>
            <person name="Zou Z."/>
            <person name="Marshall J."/>
            <person name="Elpidina E."/>
            <person name="Vinokurov K."/>
            <person name="Oppert C."/>
            <person name="Zou Z."/>
            <person name="Evans J."/>
            <person name="Lu Z."/>
            <person name="Zhao P."/>
            <person name="Sumathipala N."/>
            <person name="Altincicek B."/>
            <person name="Vilcinskas A."/>
            <person name="Williams M."/>
            <person name="Hultmark D."/>
            <person name="Hetru C."/>
            <person name="Jiang H."/>
            <person name="Grimmelikhuijzen C.J."/>
            <person name="Hauser F."/>
            <person name="Cazzamali G."/>
            <person name="Williamson M."/>
            <person name="Park Y."/>
            <person name="Li B."/>
            <person name="Tanaka Y."/>
            <person name="Predel R."/>
            <person name="Neupert S."/>
            <person name="Schachtner J."/>
            <person name="Verleyen P."/>
            <person name="Raible F."/>
            <person name="Bork P."/>
            <person name="Friedrich M."/>
            <person name="Walden K.K."/>
            <person name="Robertson H.M."/>
            <person name="Angeli S."/>
            <person name="Foret S."/>
            <person name="Bucher G."/>
            <person name="Schuetz S."/>
            <person name="Maleszka R."/>
            <person name="Wimmer E.A."/>
            <person name="Beeman R.W."/>
            <person name="Lorenzen M."/>
            <person name="Tomoyasu Y."/>
            <person name="Miller S.C."/>
            <person name="Grossmann D."/>
            <person name="Bucher G."/>
        </authorList>
    </citation>
    <scope>NUCLEOTIDE SEQUENCE [LARGE SCALE GENOMIC DNA]</scope>
    <source>
        <strain evidence="7 8">Georgia GA2</strain>
    </source>
</reference>